<keyword evidence="3" id="KW-0472">Membrane</keyword>
<dbReference type="InterPro" id="IPR019825">
    <property type="entry name" value="Lectin_legB_Mn/Ca_BS"/>
</dbReference>
<dbReference type="Pfam" id="PF00139">
    <property type="entry name" value="Lectin_legB"/>
    <property type="match status" value="1"/>
</dbReference>
<evidence type="ECO:0000313" key="6">
    <source>
        <dbReference type="Proteomes" id="UP000825729"/>
    </source>
</evidence>
<keyword evidence="3" id="KW-0812">Transmembrane</keyword>
<dbReference type="PROSITE" id="PS00307">
    <property type="entry name" value="LECTIN_LEGUME_BETA"/>
    <property type="match status" value="1"/>
</dbReference>
<dbReference type="Gene3D" id="2.60.120.200">
    <property type="match status" value="1"/>
</dbReference>
<comment type="caution">
    <text evidence="5">The sequence shown here is derived from an EMBL/GenBank/DDBJ whole genome shotgun (WGS) entry which is preliminary data.</text>
</comment>
<dbReference type="CDD" id="cd06899">
    <property type="entry name" value="lectin_legume_LecRK_Arcelin_ConA"/>
    <property type="match status" value="1"/>
</dbReference>
<dbReference type="PANTHER" id="PTHR32401">
    <property type="entry name" value="CONCANAVALIN A-LIKE LECTIN FAMILY PROTEIN"/>
    <property type="match status" value="1"/>
</dbReference>
<evidence type="ECO:0000256" key="1">
    <source>
        <dbReference type="ARBA" id="ARBA00007606"/>
    </source>
</evidence>
<dbReference type="SUPFAM" id="SSF49899">
    <property type="entry name" value="Concanavalin A-like lectins/glucanases"/>
    <property type="match status" value="1"/>
</dbReference>
<keyword evidence="3" id="KW-1133">Transmembrane helix</keyword>
<proteinExistence type="inferred from homology"/>
<feature type="transmembrane region" description="Helical" evidence="3">
    <location>
        <begin position="377"/>
        <end position="401"/>
    </location>
</feature>
<dbReference type="PANTHER" id="PTHR32401:SF16">
    <property type="entry name" value="CONCANAVALIN A-LIKE LECTIN FAMILY PROTEIN"/>
    <property type="match status" value="1"/>
</dbReference>
<keyword evidence="2" id="KW-0430">Lectin</keyword>
<protein>
    <recommendedName>
        <fullName evidence="4">Legume lectin domain-containing protein</fullName>
    </recommendedName>
</protein>
<dbReference type="AlphaFoldDB" id="A0AAV7EWQ8"/>
<sequence length="505" mass="56363">MREDLIRFSHRGVNDKRRSALRTPDILGTGRSSPLAVFFIDSVSKKEQKNEQYSEDRLQKAFTHLDSRHPPPTGLGLPPFLFPLSTLDAPFTRSLTKYCALVLCWALCILALSTRPISCFSFSKFDNDRYFGSQISLYGDAEISSNDSSLRLARSSLPSWGRIMSKRPIKISPRNPTKVVSFCSYFSFAVSPGNTDGLAFFMVPKDLSADLLNNSSFGVSPGVLAVEFDTFKDHRFKDPNANHVGLDIGSLISVVYRDAAESKLVLNSGVRLHCWIDYDLNSRQLEVRVSKSGAAKPLDPFISYRINLSEMFGRGVFVGISSSSRNGTQATSVYSWSLELKRVANFIHSEPVDPQTVAQGTEQKLVRYKSDYLLRSLAGMILGAGCGAMVALIVLFVWSMLENKHHLAPSEYPVYPADVGLSEIETMKATRFAQYMLWWIFLGTITPASSRRIVSNTNQIEHTLSIGALLLPLLHGIEYREANPSNNQVFQWKSGDRNFIIKEIG</sequence>
<gene>
    <name evidence="5" type="ORF">H6P81_006167</name>
</gene>
<evidence type="ECO:0000313" key="5">
    <source>
        <dbReference type="EMBL" id="KAG9453263.1"/>
    </source>
</evidence>
<evidence type="ECO:0000256" key="2">
    <source>
        <dbReference type="ARBA" id="ARBA00022734"/>
    </source>
</evidence>
<accession>A0AAV7EWQ8</accession>
<organism evidence="5 6">
    <name type="scientific">Aristolochia fimbriata</name>
    <name type="common">White veined hardy Dutchman's pipe vine</name>
    <dbReference type="NCBI Taxonomy" id="158543"/>
    <lineage>
        <taxon>Eukaryota</taxon>
        <taxon>Viridiplantae</taxon>
        <taxon>Streptophyta</taxon>
        <taxon>Embryophyta</taxon>
        <taxon>Tracheophyta</taxon>
        <taxon>Spermatophyta</taxon>
        <taxon>Magnoliopsida</taxon>
        <taxon>Magnoliidae</taxon>
        <taxon>Piperales</taxon>
        <taxon>Aristolochiaceae</taxon>
        <taxon>Aristolochia</taxon>
    </lineage>
</organism>
<reference evidence="5 6" key="1">
    <citation type="submission" date="2021-07" db="EMBL/GenBank/DDBJ databases">
        <title>The Aristolochia fimbriata genome: insights into angiosperm evolution, floral development and chemical biosynthesis.</title>
        <authorList>
            <person name="Jiao Y."/>
        </authorList>
    </citation>
    <scope>NUCLEOTIDE SEQUENCE [LARGE SCALE GENOMIC DNA]</scope>
    <source>
        <strain evidence="5">IBCAS-2021</strain>
        <tissue evidence="5">Leaf</tissue>
    </source>
</reference>
<evidence type="ECO:0000259" key="4">
    <source>
        <dbReference type="Pfam" id="PF00139"/>
    </source>
</evidence>
<dbReference type="Proteomes" id="UP000825729">
    <property type="component" value="Unassembled WGS sequence"/>
</dbReference>
<dbReference type="InterPro" id="IPR001220">
    <property type="entry name" value="Legume_lectin_dom"/>
</dbReference>
<dbReference type="GO" id="GO:0030246">
    <property type="term" value="F:carbohydrate binding"/>
    <property type="evidence" value="ECO:0007669"/>
    <property type="project" value="UniProtKB-KW"/>
</dbReference>
<keyword evidence="6" id="KW-1185">Reference proteome</keyword>
<dbReference type="EMBL" id="JAINDJ010000003">
    <property type="protein sequence ID" value="KAG9453263.1"/>
    <property type="molecule type" value="Genomic_DNA"/>
</dbReference>
<comment type="similarity">
    <text evidence="1">Belongs to the leguminous lectin family.</text>
</comment>
<name>A0AAV7EWQ8_ARIFI</name>
<feature type="domain" description="Legume lectin" evidence="4">
    <location>
        <begin position="120"/>
        <end position="347"/>
    </location>
</feature>
<evidence type="ECO:0000256" key="3">
    <source>
        <dbReference type="SAM" id="Phobius"/>
    </source>
</evidence>
<dbReference type="InterPro" id="IPR050258">
    <property type="entry name" value="Leguminous_Lectin"/>
</dbReference>
<dbReference type="InterPro" id="IPR013320">
    <property type="entry name" value="ConA-like_dom_sf"/>
</dbReference>